<accession>A0ABX9JWL1</accession>
<reference evidence="2 3" key="1">
    <citation type="submission" date="2018-08" db="EMBL/GenBank/DDBJ databases">
        <title>Genomic Encyclopedia of Archaeal and Bacterial Type Strains, Phase II (KMG-II): from individual species to whole genera.</title>
        <authorList>
            <person name="Goeker M."/>
        </authorList>
    </citation>
    <scope>NUCLEOTIDE SEQUENCE [LARGE SCALE GENOMIC DNA]</scope>
    <source>
        <strain evidence="2 3">DSM 2261</strain>
    </source>
</reference>
<evidence type="ECO:0000256" key="1">
    <source>
        <dbReference type="SAM" id="MobiDB-lite"/>
    </source>
</evidence>
<dbReference type="Proteomes" id="UP000256345">
    <property type="component" value="Unassembled WGS sequence"/>
</dbReference>
<feature type="region of interest" description="Disordered" evidence="1">
    <location>
        <begin position="1"/>
        <end position="22"/>
    </location>
</feature>
<protein>
    <submittedName>
        <fullName evidence="2">Uncharacterized protein</fullName>
    </submittedName>
</protein>
<comment type="caution">
    <text evidence="2">The sequence shown here is derived from an EMBL/GenBank/DDBJ whole genome shotgun (WGS) entry which is preliminary data.</text>
</comment>
<evidence type="ECO:0000313" key="2">
    <source>
        <dbReference type="EMBL" id="REG28605.1"/>
    </source>
</evidence>
<evidence type="ECO:0000313" key="3">
    <source>
        <dbReference type="Proteomes" id="UP000256345"/>
    </source>
</evidence>
<name>A0ABX9JWL1_9BACT</name>
<dbReference type="RefSeq" id="WP_147333012.1">
    <property type="nucleotide sequence ID" value="NZ_CP011509.1"/>
</dbReference>
<sequence>MDEKRMAGAGGHCASHTAQPTLSQEARGKALLKAQRVSVEAMDAEAFFKWPKTARIKWYCSTLCAYQDQLFESSRRNNVPAQLIAACILNELADIKFQDVWQERLGAIKGSLGPAQMQVQTATEFGHVDVPREVLERNDAANRFQPEPPLVSDGYSPPPPRDLLLRSYVAGRLKIMQVGIEAVARELARLLTLMAKHKTKSWQQQHGFNAPAPAVAPHPHAFFQKNSFRGATDNERFEQLCDSLIAAYNSPDIIIAMNPGKSVLLGGASGAPPYLDARQHGFNGATIGWDIFTEGLFVQP</sequence>
<dbReference type="EMBL" id="QUMU01000008">
    <property type="protein sequence ID" value="REG28605.1"/>
    <property type="molecule type" value="Genomic_DNA"/>
</dbReference>
<keyword evidence="3" id="KW-1185">Reference proteome</keyword>
<proteinExistence type="predicted"/>
<organism evidence="2 3">
    <name type="scientific">Archangium gephyra</name>
    <dbReference type="NCBI Taxonomy" id="48"/>
    <lineage>
        <taxon>Bacteria</taxon>
        <taxon>Pseudomonadati</taxon>
        <taxon>Myxococcota</taxon>
        <taxon>Myxococcia</taxon>
        <taxon>Myxococcales</taxon>
        <taxon>Cystobacterineae</taxon>
        <taxon>Archangiaceae</taxon>
        <taxon>Archangium</taxon>
    </lineage>
</organism>
<gene>
    <name evidence="2" type="ORF">ATI61_108138</name>
</gene>